<feature type="transmembrane region" description="Helical" evidence="16">
    <location>
        <begin position="23"/>
        <end position="45"/>
    </location>
</feature>
<dbReference type="WBParaSite" id="DME_0001092701-mRNA-1">
    <property type="protein sequence ID" value="DME_0001092701-mRNA-1"/>
    <property type="gene ID" value="DME_0001092701"/>
</dbReference>
<evidence type="ECO:0000256" key="10">
    <source>
        <dbReference type="ARBA" id="ARBA00022723"/>
    </source>
</evidence>
<comment type="similarity">
    <text evidence="5">Belongs to the STT3 family.</text>
</comment>
<evidence type="ECO:0000256" key="5">
    <source>
        <dbReference type="ARBA" id="ARBA00010810"/>
    </source>
</evidence>
<sequence length="130" mass="14838">LCQIMGIDLWLRSSLPDNIYNKYRYECIINLIGIGVFTLFALISLERIAPWSGRFYAFLDPSYASKSNPLIACVGEHHPTAWSFFYSNFQMILIAIPGCHGKAYTDFNTSKLHALRDCIFVTADNLYQKS</sequence>
<dbReference type="GO" id="GO:0004579">
    <property type="term" value="F:dolichyl-diphosphooligosaccharide-protein glycotransferase activity"/>
    <property type="evidence" value="ECO:0007669"/>
    <property type="project" value="UniProtKB-EC"/>
</dbReference>
<evidence type="ECO:0000313" key="19">
    <source>
        <dbReference type="WBParaSite" id="DME_0001092701-mRNA-1"/>
    </source>
</evidence>
<evidence type="ECO:0000256" key="8">
    <source>
        <dbReference type="ARBA" id="ARBA00022679"/>
    </source>
</evidence>
<evidence type="ECO:0000256" key="16">
    <source>
        <dbReference type="SAM" id="Phobius"/>
    </source>
</evidence>
<evidence type="ECO:0000256" key="14">
    <source>
        <dbReference type="ARBA" id="ARBA00023211"/>
    </source>
</evidence>
<comment type="cofactor">
    <cofactor evidence="1">
        <name>Mn(2+)</name>
        <dbReference type="ChEBI" id="CHEBI:29035"/>
    </cofactor>
</comment>
<organism evidence="18 19">
    <name type="scientific">Dracunculus medinensis</name>
    <name type="common">Guinea worm</name>
    <dbReference type="NCBI Taxonomy" id="318479"/>
    <lineage>
        <taxon>Eukaryota</taxon>
        <taxon>Metazoa</taxon>
        <taxon>Ecdysozoa</taxon>
        <taxon>Nematoda</taxon>
        <taxon>Chromadorea</taxon>
        <taxon>Rhabditida</taxon>
        <taxon>Spirurina</taxon>
        <taxon>Dracunculoidea</taxon>
        <taxon>Dracunculidae</taxon>
        <taxon>Dracunculus</taxon>
    </lineage>
</organism>
<keyword evidence="7" id="KW-0328">Glycosyltransferase</keyword>
<comment type="cofactor">
    <cofactor evidence="2">
        <name>Mg(2+)</name>
        <dbReference type="ChEBI" id="CHEBI:18420"/>
    </cofactor>
</comment>
<evidence type="ECO:0000256" key="13">
    <source>
        <dbReference type="ARBA" id="ARBA00023136"/>
    </source>
</evidence>
<evidence type="ECO:0000259" key="17">
    <source>
        <dbReference type="Pfam" id="PF02516"/>
    </source>
</evidence>
<comment type="pathway">
    <text evidence="4">Protein modification; protein glycosylation.</text>
</comment>
<evidence type="ECO:0000256" key="4">
    <source>
        <dbReference type="ARBA" id="ARBA00004922"/>
    </source>
</evidence>
<comment type="subcellular location">
    <subcellularLocation>
        <location evidence="3">Endomembrane system</location>
        <topology evidence="3">Multi-pass membrane protein</topology>
    </subcellularLocation>
</comment>
<feature type="domain" description="Oligosaccharyl transferase STT3 N-terminal" evidence="17">
    <location>
        <begin position="28"/>
        <end position="118"/>
    </location>
</feature>
<dbReference type="GO" id="GO:0012505">
    <property type="term" value="C:endomembrane system"/>
    <property type="evidence" value="ECO:0007669"/>
    <property type="project" value="UniProtKB-SubCell"/>
</dbReference>
<keyword evidence="11" id="KW-0460">Magnesium</keyword>
<dbReference type="PANTHER" id="PTHR13872:SF1">
    <property type="entry name" value="DOLICHYL-DIPHOSPHOOLIGOSACCHARIDE--PROTEIN GLYCOSYLTRANSFERASE SUBUNIT STT3B"/>
    <property type="match status" value="1"/>
</dbReference>
<evidence type="ECO:0000256" key="15">
    <source>
        <dbReference type="ARBA" id="ARBA00048829"/>
    </source>
</evidence>
<evidence type="ECO:0000256" key="3">
    <source>
        <dbReference type="ARBA" id="ARBA00004127"/>
    </source>
</evidence>
<keyword evidence="9 16" id="KW-0812">Transmembrane</keyword>
<evidence type="ECO:0000256" key="1">
    <source>
        <dbReference type="ARBA" id="ARBA00001936"/>
    </source>
</evidence>
<accession>A0A0N4US95</accession>
<dbReference type="InterPro" id="IPR003674">
    <property type="entry name" value="Oligo_trans_STT3"/>
</dbReference>
<evidence type="ECO:0000313" key="18">
    <source>
        <dbReference type="Proteomes" id="UP000038040"/>
    </source>
</evidence>
<evidence type="ECO:0000256" key="12">
    <source>
        <dbReference type="ARBA" id="ARBA00022989"/>
    </source>
</evidence>
<dbReference type="PANTHER" id="PTHR13872">
    <property type="entry name" value="DOLICHYL-DIPHOSPHOOLIGOSACCHARIDE--PROTEIN GLYCOSYLTRANSFERASE SUBUNIT"/>
    <property type="match status" value="1"/>
</dbReference>
<dbReference type="Proteomes" id="UP000038040">
    <property type="component" value="Unplaced"/>
</dbReference>
<evidence type="ECO:0000256" key="9">
    <source>
        <dbReference type="ARBA" id="ARBA00022692"/>
    </source>
</evidence>
<reference evidence="19 20" key="1">
    <citation type="submission" date="2017-02" db="UniProtKB">
        <authorList>
            <consortium name="WormBaseParasite"/>
        </authorList>
    </citation>
    <scope>IDENTIFICATION</scope>
</reference>
<dbReference type="InterPro" id="IPR048307">
    <property type="entry name" value="STT3_N"/>
</dbReference>
<keyword evidence="8" id="KW-0808">Transferase</keyword>
<dbReference type="EC" id="2.4.99.18" evidence="6"/>
<name>A0A0N4US95_DRAME</name>
<evidence type="ECO:0000256" key="2">
    <source>
        <dbReference type="ARBA" id="ARBA00001946"/>
    </source>
</evidence>
<dbReference type="AlphaFoldDB" id="A0A0N4US95"/>
<keyword evidence="13 16" id="KW-0472">Membrane</keyword>
<evidence type="ECO:0000256" key="11">
    <source>
        <dbReference type="ARBA" id="ARBA00022842"/>
    </source>
</evidence>
<protein>
    <recommendedName>
        <fullName evidence="6">dolichyl-diphosphooligosaccharide--protein glycotransferase</fullName>
        <ecNumber evidence="6">2.4.99.18</ecNumber>
    </recommendedName>
</protein>
<keyword evidence="10" id="KW-0479">Metal-binding</keyword>
<evidence type="ECO:0000256" key="6">
    <source>
        <dbReference type="ARBA" id="ARBA00012605"/>
    </source>
</evidence>
<keyword evidence="14" id="KW-0464">Manganese</keyword>
<dbReference type="GO" id="GO:0046872">
    <property type="term" value="F:metal ion binding"/>
    <property type="evidence" value="ECO:0007669"/>
    <property type="project" value="UniProtKB-KW"/>
</dbReference>
<proteinExistence type="inferred from homology"/>
<comment type="catalytic activity">
    <reaction evidence="15">
        <text>a di-trans,poly-cis-dolichyl diphosphooligosaccharide + L-asparaginyl-[protein] = N(4)-(oligosaccharide-(1-&gt;4)-N-acetyl-beta-D-glucosaminyl-(1-&gt;4)-N-acetyl-beta-D-glucosaminyl)-L-asparaginyl-[protein] + a di-trans,poly-cis-dolichyl diphosphate + H(+)</text>
        <dbReference type="Rhea" id="RHEA:22980"/>
        <dbReference type="Rhea" id="RHEA-COMP:12804"/>
        <dbReference type="Rhea" id="RHEA-COMP:12805"/>
        <dbReference type="Rhea" id="RHEA-COMP:19506"/>
        <dbReference type="Rhea" id="RHEA-COMP:19509"/>
        <dbReference type="ChEBI" id="CHEBI:15378"/>
        <dbReference type="ChEBI" id="CHEBI:50347"/>
        <dbReference type="ChEBI" id="CHEBI:57497"/>
        <dbReference type="ChEBI" id="CHEBI:57570"/>
        <dbReference type="ChEBI" id="CHEBI:132529"/>
        <dbReference type="EC" id="2.4.99.18"/>
    </reaction>
</comment>
<evidence type="ECO:0000256" key="7">
    <source>
        <dbReference type="ARBA" id="ARBA00022676"/>
    </source>
</evidence>
<dbReference type="WBParaSite" id="DME_0001096001-mRNA-1">
    <property type="protein sequence ID" value="DME_0001096001-mRNA-1"/>
    <property type="gene ID" value="DME_0001096001"/>
</dbReference>
<dbReference type="Pfam" id="PF02516">
    <property type="entry name" value="STT3"/>
    <property type="match status" value="1"/>
</dbReference>
<dbReference type="UniPathway" id="UPA00378"/>
<keyword evidence="12 16" id="KW-1133">Transmembrane helix</keyword>
<evidence type="ECO:0000313" key="20">
    <source>
        <dbReference type="WBParaSite" id="DME_0001096001-mRNA-1"/>
    </source>
</evidence>
<dbReference type="GO" id="GO:0016020">
    <property type="term" value="C:membrane"/>
    <property type="evidence" value="ECO:0007669"/>
    <property type="project" value="InterPro"/>
</dbReference>